<keyword evidence="1" id="KW-1133">Transmembrane helix</keyword>
<dbReference type="AlphaFoldDB" id="A0A4R3UMT6"/>
<sequence>MNMAKLATILVVVSALLIAWILYWGSGMPPWAVAMSVSMVLVFALLVWVAAPRPSPEALLARELAAMSDVALVQGKVLGVKRLGERETHTLREIRLSLDIALDGIEQSVTLQILVEDTRLPDFSTGSILHFLQDPRQPERLAIDRRKSPTHIK</sequence>
<proteinExistence type="predicted"/>
<evidence type="ECO:0000313" key="2">
    <source>
        <dbReference type="EMBL" id="TCU93005.1"/>
    </source>
</evidence>
<protein>
    <submittedName>
        <fullName evidence="2">Uncharacterized protein</fullName>
    </submittedName>
</protein>
<gene>
    <name evidence="2" type="ORF">EV686_11326</name>
</gene>
<reference evidence="2 3" key="1">
    <citation type="submission" date="2019-03" db="EMBL/GenBank/DDBJ databases">
        <title>Genomic Encyclopedia of Type Strains, Phase IV (KMG-IV): sequencing the most valuable type-strain genomes for metagenomic binning, comparative biology and taxonomic classification.</title>
        <authorList>
            <person name="Goeker M."/>
        </authorList>
    </citation>
    <scope>NUCLEOTIDE SEQUENCE [LARGE SCALE GENOMIC DNA]</scope>
    <source>
        <strain evidence="2 3">DSM 100048</strain>
    </source>
</reference>
<organism evidence="2 3">
    <name type="scientific">Paracandidimonas soli</name>
    <dbReference type="NCBI Taxonomy" id="1917182"/>
    <lineage>
        <taxon>Bacteria</taxon>
        <taxon>Pseudomonadati</taxon>
        <taxon>Pseudomonadota</taxon>
        <taxon>Betaproteobacteria</taxon>
        <taxon>Burkholderiales</taxon>
        <taxon>Alcaligenaceae</taxon>
        <taxon>Paracandidimonas</taxon>
    </lineage>
</organism>
<name>A0A4R3UMT6_9BURK</name>
<comment type="caution">
    <text evidence="2">The sequence shown here is derived from an EMBL/GenBank/DDBJ whole genome shotgun (WGS) entry which is preliminary data.</text>
</comment>
<keyword evidence="1" id="KW-0812">Transmembrane</keyword>
<dbReference type="EMBL" id="SMBX01000013">
    <property type="protein sequence ID" value="TCU93005.1"/>
    <property type="molecule type" value="Genomic_DNA"/>
</dbReference>
<dbReference type="Proteomes" id="UP000294692">
    <property type="component" value="Unassembled WGS sequence"/>
</dbReference>
<accession>A0A4R3UMT6</accession>
<keyword evidence="1" id="KW-0472">Membrane</keyword>
<keyword evidence="3" id="KW-1185">Reference proteome</keyword>
<feature type="transmembrane region" description="Helical" evidence="1">
    <location>
        <begin position="7"/>
        <end position="25"/>
    </location>
</feature>
<evidence type="ECO:0000313" key="3">
    <source>
        <dbReference type="Proteomes" id="UP000294692"/>
    </source>
</evidence>
<feature type="transmembrane region" description="Helical" evidence="1">
    <location>
        <begin position="31"/>
        <end position="51"/>
    </location>
</feature>
<evidence type="ECO:0000256" key="1">
    <source>
        <dbReference type="SAM" id="Phobius"/>
    </source>
</evidence>